<accession>E3GEH7</accession>
<evidence type="ECO:0000313" key="2">
    <source>
        <dbReference type="Proteomes" id="UP000006873"/>
    </source>
</evidence>
<proteinExistence type="predicted"/>
<dbReference type="AlphaFoldDB" id="E3GEH7"/>
<gene>
    <name evidence="1" type="ordered locus">ELI_2994</name>
</gene>
<protein>
    <submittedName>
        <fullName evidence="1">Uncharacterized protein</fullName>
    </submittedName>
</protein>
<dbReference type="KEGG" id="elm:ELI_2994"/>
<name>E3GEH7_9FIRM</name>
<sequence>MDFVCCGGFYFYLFDRREGEEKC</sequence>
<evidence type="ECO:0000313" key="1">
    <source>
        <dbReference type="EMBL" id="ADO37963.1"/>
    </source>
</evidence>
<reference key="1">
    <citation type="submission" date="2010-09" db="EMBL/GenBank/DDBJ databases">
        <authorList>
            <person name="Roh H."/>
            <person name="Ko H.-J."/>
            <person name="Kim D."/>
            <person name="Choi D.G."/>
            <person name="Park S."/>
            <person name="Kim S."/>
            <person name="Kim K.H."/>
            <person name="Chang I.S."/>
            <person name="Choi I.-G."/>
        </authorList>
    </citation>
    <scope>NUCLEOTIDE SEQUENCE</scope>
    <source>
        <strain>KIST612</strain>
    </source>
</reference>
<dbReference type="HOGENOM" id="CLU_3422860_0_0_9"/>
<dbReference type="EMBL" id="CP002273">
    <property type="protein sequence ID" value="ADO37963.1"/>
    <property type="molecule type" value="Genomic_DNA"/>
</dbReference>
<dbReference type="Proteomes" id="UP000006873">
    <property type="component" value="Chromosome"/>
</dbReference>
<reference evidence="1 2" key="2">
    <citation type="journal article" date="2011" name="J. Bacteriol.">
        <title>Complete genome sequence of a carbon monoxide-utilizing acetogen, Eubacterium limosum KIST612.</title>
        <authorList>
            <person name="Roh H."/>
            <person name="Ko H.J."/>
            <person name="Kim D."/>
            <person name="Choi D.G."/>
            <person name="Park S."/>
            <person name="Kim S."/>
            <person name="Chang I.S."/>
            <person name="Choi I.G."/>
        </authorList>
    </citation>
    <scope>NUCLEOTIDE SEQUENCE [LARGE SCALE GENOMIC DNA]</scope>
    <source>
        <strain evidence="1 2">KIST612</strain>
    </source>
</reference>
<organism evidence="1 2">
    <name type="scientific">Eubacterium callanderi</name>
    <dbReference type="NCBI Taxonomy" id="53442"/>
    <lineage>
        <taxon>Bacteria</taxon>
        <taxon>Bacillati</taxon>
        <taxon>Bacillota</taxon>
        <taxon>Clostridia</taxon>
        <taxon>Eubacteriales</taxon>
        <taxon>Eubacteriaceae</taxon>
        <taxon>Eubacterium</taxon>
    </lineage>
</organism>
<keyword evidence="2" id="KW-1185">Reference proteome</keyword>